<dbReference type="GeneID" id="37022654"/>
<evidence type="ECO:0000313" key="2">
    <source>
        <dbReference type="EMBL" id="PWN35418.1"/>
    </source>
</evidence>
<dbReference type="EMBL" id="KZ819603">
    <property type="protein sequence ID" value="PWN35418.1"/>
    <property type="molecule type" value="Genomic_DNA"/>
</dbReference>
<dbReference type="InParanoid" id="A0A316VEB8"/>
<sequence length="245" mass="27273">MRVSNNHNSIICFGDSLTQQGSRSGGFVTSLQEAYIRRLDVMNRGYSGYTSRQGLALCSFLFEKDTNPISQARLATVWLGTNDAIEPGYSQHVPLAEYKSNMTSILQDHFDSLPVLLITPTTVVNGLFAGHFDDSNHERYGQALQEIANELNPSRKEAEKIIVIDMRKAFLQAAIVQEGGLKALMDADGLHLATPGYKVVFDAVMAAIETYFPHLSPDKLKFVIPDWKELNLNLDQEGQKKQLIP</sequence>
<reference evidence="2 3" key="1">
    <citation type="journal article" date="2018" name="Mol. Biol. Evol.">
        <title>Broad Genomic Sampling Reveals a Smut Pathogenic Ancestry of the Fungal Clade Ustilaginomycotina.</title>
        <authorList>
            <person name="Kijpornyongpan T."/>
            <person name="Mondo S.J."/>
            <person name="Barry K."/>
            <person name="Sandor L."/>
            <person name="Lee J."/>
            <person name="Lipzen A."/>
            <person name="Pangilinan J."/>
            <person name="LaButti K."/>
            <person name="Hainaut M."/>
            <person name="Henrissat B."/>
            <person name="Grigoriev I.V."/>
            <person name="Spatafora J.W."/>
            <person name="Aime M.C."/>
        </authorList>
    </citation>
    <scope>NUCLEOTIDE SEQUENCE [LARGE SCALE GENOMIC DNA]</scope>
    <source>
        <strain evidence="2 3">MCA 3882</strain>
    </source>
</reference>
<organism evidence="2 3">
    <name type="scientific">Meira miltonrushii</name>
    <dbReference type="NCBI Taxonomy" id="1280837"/>
    <lineage>
        <taxon>Eukaryota</taxon>
        <taxon>Fungi</taxon>
        <taxon>Dikarya</taxon>
        <taxon>Basidiomycota</taxon>
        <taxon>Ustilaginomycotina</taxon>
        <taxon>Exobasidiomycetes</taxon>
        <taxon>Exobasidiales</taxon>
        <taxon>Brachybasidiaceae</taxon>
        <taxon>Meira</taxon>
    </lineage>
</organism>
<keyword evidence="3" id="KW-1185">Reference proteome</keyword>
<dbReference type="Proteomes" id="UP000245771">
    <property type="component" value="Unassembled WGS sequence"/>
</dbReference>
<dbReference type="GO" id="GO:0016787">
    <property type="term" value="F:hydrolase activity"/>
    <property type="evidence" value="ECO:0007669"/>
    <property type="project" value="UniProtKB-KW"/>
</dbReference>
<protein>
    <submittedName>
        <fullName evidence="2">SGNH hydrolase</fullName>
    </submittedName>
</protein>
<dbReference type="CDD" id="cd01838">
    <property type="entry name" value="Isoamyl_acetate_hydrolase_like"/>
    <property type="match status" value="1"/>
</dbReference>
<dbReference type="Gene3D" id="3.40.50.1110">
    <property type="entry name" value="SGNH hydrolase"/>
    <property type="match status" value="1"/>
</dbReference>
<evidence type="ECO:0000259" key="1">
    <source>
        <dbReference type="Pfam" id="PF13472"/>
    </source>
</evidence>
<dbReference type="SUPFAM" id="SSF52266">
    <property type="entry name" value="SGNH hydrolase"/>
    <property type="match status" value="1"/>
</dbReference>
<dbReference type="PANTHER" id="PTHR14209">
    <property type="entry name" value="ISOAMYL ACETATE-HYDROLYZING ESTERASE 1"/>
    <property type="match status" value="1"/>
</dbReference>
<dbReference type="InterPro" id="IPR045136">
    <property type="entry name" value="Iah1-like"/>
</dbReference>
<keyword evidence="2" id="KW-0378">Hydrolase</keyword>
<dbReference type="InterPro" id="IPR036514">
    <property type="entry name" value="SGNH_hydro_sf"/>
</dbReference>
<dbReference type="Pfam" id="PF13472">
    <property type="entry name" value="Lipase_GDSL_2"/>
    <property type="match status" value="1"/>
</dbReference>
<feature type="domain" description="SGNH hydrolase-type esterase" evidence="1">
    <location>
        <begin position="12"/>
        <end position="198"/>
    </location>
</feature>
<evidence type="ECO:0000313" key="3">
    <source>
        <dbReference type="Proteomes" id="UP000245771"/>
    </source>
</evidence>
<dbReference type="InterPro" id="IPR013830">
    <property type="entry name" value="SGNH_hydro"/>
</dbReference>
<gene>
    <name evidence="2" type="ORF">FA14DRAFT_178786</name>
</gene>
<name>A0A316VEB8_9BASI</name>
<dbReference type="STRING" id="1280837.A0A316VEB8"/>
<dbReference type="RefSeq" id="XP_025355720.1">
    <property type="nucleotide sequence ID" value="XM_025500873.1"/>
</dbReference>
<accession>A0A316VEB8</accession>
<dbReference type="FunCoup" id="A0A316VEB8">
    <property type="interactions" value="86"/>
</dbReference>
<dbReference type="AlphaFoldDB" id="A0A316VEB8"/>
<dbReference type="PANTHER" id="PTHR14209:SF19">
    <property type="entry name" value="ISOAMYL ACETATE-HYDROLYZING ESTERASE 1 HOMOLOG"/>
    <property type="match status" value="1"/>
</dbReference>
<proteinExistence type="predicted"/>
<dbReference type="OrthoDB" id="671439at2759"/>